<reference evidence="1 2" key="1">
    <citation type="submission" date="2014-10" db="EMBL/GenBank/DDBJ databases">
        <title>Draft genome sequence of Pseudomonas chlororaphis EA105.</title>
        <authorList>
            <person name="McCully L.M."/>
            <person name="Bitzer A.S."/>
            <person name="Spence C."/>
            <person name="Bais H."/>
            <person name="Silby M.W."/>
        </authorList>
    </citation>
    <scope>NUCLEOTIDE SEQUENCE [LARGE SCALE GENOMIC DNA]</scope>
    <source>
        <strain evidence="1 2">EA105</strain>
    </source>
</reference>
<comment type="caution">
    <text evidence="1">The sequence shown here is derived from an EMBL/GenBank/DDBJ whole genome shotgun (WGS) entry which is preliminary data.</text>
</comment>
<dbReference type="AlphaFoldDB" id="A0A0A6DA80"/>
<sequence>MSYSDFYNENNASQIDNFEAEDGDFKWEIDSLSTKAQRTSFYKSGTSTNLSWIFYGSVGSVDSENLFGFMLTVPYINEDILEGTYTLAKGLYCDHRHSINKGGLKGWRVIQAEDATLSIKLDPVKGTAEGKFEATFTKTNPDATLEIIKPIGTFNLKRDDLKAKQYFEALSNTV</sequence>
<name>A0A0A6DA80_9PSED</name>
<dbReference type="OrthoDB" id="6973673at2"/>
<evidence type="ECO:0000313" key="2">
    <source>
        <dbReference type="Proteomes" id="UP000030564"/>
    </source>
</evidence>
<gene>
    <name evidence="1" type="ORF">NZ35_19590</name>
</gene>
<organism evidence="1 2">
    <name type="scientific">Pseudomonas chlororaphis</name>
    <dbReference type="NCBI Taxonomy" id="587753"/>
    <lineage>
        <taxon>Bacteria</taxon>
        <taxon>Pseudomonadati</taxon>
        <taxon>Pseudomonadota</taxon>
        <taxon>Gammaproteobacteria</taxon>
        <taxon>Pseudomonadales</taxon>
        <taxon>Pseudomonadaceae</taxon>
        <taxon>Pseudomonas</taxon>
    </lineage>
</organism>
<evidence type="ECO:0000313" key="1">
    <source>
        <dbReference type="EMBL" id="KHA71642.1"/>
    </source>
</evidence>
<dbReference type="PATRIC" id="fig|587753.9.peg.2548"/>
<accession>A0A0A6DA80</accession>
<dbReference type="Proteomes" id="UP000030564">
    <property type="component" value="Unassembled WGS sequence"/>
</dbReference>
<protein>
    <submittedName>
        <fullName evidence="1">Uncharacterized protein</fullName>
    </submittedName>
</protein>
<dbReference type="EMBL" id="JSFK01000021">
    <property type="protein sequence ID" value="KHA71642.1"/>
    <property type="molecule type" value="Genomic_DNA"/>
</dbReference>
<proteinExistence type="predicted"/>